<keyword evidence="5" id="KW-0805">Transcription regulation</keyword>
<evidence type="ECO:0000256" key="6">
    <source>
        <dbReference type="ARBA" id="ARBA00023125"/>
    </source>
</evidence>
<keyword evidence="3 8" id="KW-0597">Phosphoprotein</keyword>
<feature type="domain" description="OmpR/PhoB-type" evidence="11">
    <location>
        <begin position="137"/>
        <end position="236"/>
    </location>
</feature>
<dbReference type="Proteomes" id="UP000017548">
    <property type="component" value="Unassembled WGS sequence"/>
</dbReference>
<evidence type="ECO:0000259" key="11">
    <source>
        <dbReference type="PROSITE" id="PS51755"/>
    </source>
</evidence>
<protein>
    <submittedName>
        <fullName evidence="12">Two component transcriptional winged helix family</fullName>
    </submittedName>
</protein>
<keyword evidence="13" id="KW-1185">Reference proteome</keyword>
<keyword evidence="4" id="KW-0902">Two-component regulatory system</keyword>
<dbReference type="PROSITE" id="PS51755">
    <property type="entry name" value="OMPR_PHOB"/>
    <property type="match status" value="1"/>
</dbReference>
<feature type="modified residue" description="4-aspartylphosphate" evidence="8">
    <location>
        <position position="62"/>
    </location>
</feature>
<dbReference type="Pfam" id="PF00486">
    <property type="entry name" value="Trans_reg_C"/>
    <property type="match status" value="1"/>
</dbReference>
<evidence type="ECO:0000256" key="3">
    <source>
        <dbReference type="ARBA" id="ARBA00022553"/>
    </source>
</evidence>
<dbReference type="Gene3D" id="3.40.50.2300">
    <property type="match status" value="1"/>
</dbReference>
<evidence type="ECO:0000256" key="1">
    <source>
        <dbReference type="ARBA" id="ARBA00004496"/>
    </source>
</evidence>
<evidence type="ECO:0000256" key="8">
    <source>
        <dbReference type="PROSITE-ProRule" id="PRU00169"/>
    </source>
</evidence>
<dbReference type="EMBL" id="AXZL01000041">
    <property type="protein sequence ID" value="ESE42912.1"/>
    <property type="molecule type" value="Genomic_DNA"/>
</dbReference>
<reference evidence="12 13" key="1">
    <citation type="journal article" date="2013" name="Genome Announc.">
        <title>Draft Genome Sequence of Shewanella decolorationis S12, a Dye-Degrading Bacterium Isolated from a Wastewater Treatment Plant.</title>
        <authorList>
            <person name="Xu M."/>
            <person name="Fang Y."/>
            <person name="Liu J."/>
            <person name="Chen X."/>
            <person name="Sun G."/>
            <person name="Guo J."/>
            <person name="Hua Z."/>
            <person name="Tu Q."/>
            <person name="Wu L."/>
            <person name="Zhou J."/>
            <person name="Liu X."/>
        </authorList>
    </citation>
    <scope>NUCLEOTIDE SEQUENCE [LARGE SCALE GENOMIC DNA]</scope>
    <source>
        <strain evidence="12 13">S12</strain>
    </source>
</reference>
<organism evidence="12 13">
    <name type="scientific">Shewanella decolorationis S12</name>
    <dbReference type="NCBI Taxonomy" id="1353536"/>
    <lineage>
        <taxon>Bacteria</taxon>
        <taxon>Pseudomonadati</taxon>
        <taxon>Pseudomonadota</taxon>
        <taxon>Gammaproteobacteria</taxon>
        <taxon>Alteromonadales</taxon>
        <taxon>Shewanellaceae</taxon>
        <taxon>Shewanella</taxon>
    </lineage>
</organism>
<dbReference type="PANTHER" id="PTHR48111:SF39">
    <property type="entry name" value="TRANSCRIPTIONAL REGULATORY PROTEIN CPXR"/>
    <property type="match status" value="1"/>
</dbReference>
<evidence type="ECO:0000256" key="5">
    <source>
        <dbReference type="ARBA" id="ARBA00023015"/>
    </source>
</evidence>
<dbReference type="CDD" id="cd00383">
    <property type="entry name" value="trans_reg_C"/>
    <property type="match status" value="1"/>
</dbReference>
<dbReference type="SUPFAM" id="SSF52172">
    <property type="entry name" value="CheY-like"/>
    <property type="match status" value="1"/>
</dbReference>
<comment type="caution">
    <text evidence="12">The sequence shown here is derived from an EMBL/GenBank/DDBJ whole genome shotgun (WGS) entry which is preliminary data.</text>
</comment>
<evidence type="ECO:0000313" key="12">
    <source>
        <dbReference type="EMBL" id="ESE42912.1"/>
    </source>
</evidence>
<evidence type="ECO:0000313" key="13">
    <source>
        <dbReference type="Proteomes" id="UP000017548"/>
    </source>
</evidence>
<dbReference type="SUPFAM" id="SSF46894">
    <property type="entry name" value="C-terminal effector domain of the bipartite response regulators"/>
    <property type="match status" value="1"/>
</dbReference>
<evidence type="ECO:0000259" key="10">
    <source>
        <dbReference type="PROSITE" id="PS50110"/>
    </source>
</evidence>
<dbReference type="InterPro" id="IPR016032">
    <property type="entry name" value="Sig_transdc_resp-reg_C-effctor"/>
</dbReference>
<evidence type="ECO:0000256" key="7">
    <source>
        <dbReference type="ARBA" id="ARBA00023163"/>
    </source>
</evidence>
<dbReference type="InterPro" id="IPR001789">
    <property type="entry name" value="Sig_transdc_resp-reg_receiver"/>
</dbReference>
<gene>
    <name evidence="12" type="ORF">SHD_0439</name>
</gene>
<dbReference type="InterPro" id="IPR039420">
    <property type="entry name" value="WalR-like"/>
</dbReference>
<evidence type="ECO:0000256" key="4">
    <source>
        <dbReference type="ARBA" id="ARBA00023012"/>
    </source>
</evidence>
<keyword evidence="7" id="KW-0804">Transcription</keyword>
<dbReference type="Gene3D" id="1.10.10.10">
    <property type="entry name" value="Winged helix-like DNA-binding domain superfamily/Winged helix DNA-binding domain"/>
    <property type="match status" value="1"/>
</dbReference>
<accession>A0ABN0PRR6</accession>
<dbReference type="SMART" id="SM00448">
    <property type="entry name" value="REC"/>
    <property type="match status" value="1"/>
</dbReference>
<name>A0ABN0PRR6_9GAMM</name>
<proteinExistence type="predicted"/>
<dbReference type="PROSITE" id="PS50110">
    <property type="entry name" value="RESPONSE_REGULATORY"/>
    <property type="match status" value="1"/>
</dbReference>
<dbReference type="Gene3D" id="6.10.250.690">
    <property type="match status" value="1"/>
</dbReference>
<comment type="subcellular location">
    <subcellularLocation>
        <location evidence="1">Cytoplasm</location>
    </subcellularLocation>
</comment>
<dbReference type="SMART" id="SM00862">
    <property type="entry name" value="Trans_reg_C"/>
    <property type="match status" value="1"/>
</dbReference>
<evidence type="ECO:0000256" key="2">
    <source>
        <dbReference type="ARBA" id="ARBA00022490"/>
    </source>
</evidence>
<sequence>MILILVWCLGMSKILLVDDDPLFRVWLTDALKTQGHEVECAVNGVDGLKRIRSFVPDIIMLDLVMPQMDGFSVLEARECMTPTMMLSARDNEEDRIRSYELGADDFITKPFSIKELLVRLNALERRLVPRSKEQMAIDQTTVLPVKFDETTYRITIGKNAVELTQTEFRLFKYLFERKGQVITKQELQKSVLQKDLGRFDRNLDMHISNTRRKLANTRLPRTLINTVRGQGYSFSA</sequence>
<keyword evidence="2" id="KW-0963">Cytoplasm</keyword>
<keyword evidence="6 9" id="KW-0238">DNA-binding</keyword>
<dbReference type="PANTHER" id="PTHR48111">
    <property type="entry name" value="REGULATOR OF RPOS"/>
    <property type="match status" value="1"/>
</dbReference>
<dbReference type="InterPro" id="IPR011006">
    <property type="entry name" value="CheY-like_superfamily"/>
</dbReference>
<dbReference type="Pfam" id="PF00072">
    <property type="entry name" value="Response_reg"/>
    <property type="match status" value="1"/>
</dbReference>
<dbReference type="CDD" id="cd17574">
    <property type="entry name" value="REC_OmpR"/>
    <property type="match status" value="1"/>
</dbReference>
<dbReference type="InterPro" id="IPR036388">
    <property type="entry name" value="WH-like_DNA-bd_sf"/>
</dbReference>
<dbReference type="InterPro" id="IPR001867">
    <property type="entry name" value="OmpR/PhoB-type_DNA-bd"/>
</dbReference>
<evidence type="ECO:0000256" key="9">
    <source>
        <dbReference type="PROSITE-ProRule" id="PRU01091"/>
    </source>
</evidence>
<feature type="domain" description="Response regulatory" evidence="10">
    <location>
        <begin position="13"/>
        <end position="124"/>
    </location>
</feature>
<feature type="DNA-binding region" description="OmpR/PhoB-type" evidence="9">
    <location>
        <begin position="137"/>
        <end position="236"/>
    </location>
</feature>